<evidence type="ECO:0000256" key="1">
    <source>
        <dbReference type="SAM" id="MobiDB-lite"/>
    </source>
</evidence>
<reference evidence="2" key="1">
    <citation type="submission" date="2022-04" db="EMBL/GenBank/DDBJ databases">
        <title>Carnegiea gigantea Genome sequencing and assembly v2.</title>
        <authorList>
            <person name="Copetti D."/>
            <person name="Sanderson M.J."/>
            <person name="Burquez A."/>
            <person name="Wojciechowski M.F."/>
        </authorList>
    </citation>
    <scope>NUCLEOTIDE SEQUENCE</scope>
    <source>
        <strain evidence="2">SGP5-SGP5p</strain>
        <tissue evidence="2">Aerial part</tissue>
    </source>
</reference>
<gene>
    <name evidence="2" type="ORF">Cgig2_025831</name>
</gene>
<feature type="compositionally biased region" description="Polar residues" evidence="1">
    <location>
        <begin position="117"/>
        <end position="129"/>
    </location>
</feature>
<feature type="compositionally biased region" description="Basic and acidic residues" evidence="1">
    <location>
        <begin position="452"/>
        <end position="468"/>
    </location>
</feature>
<accession>A0A9Q1GJ52</accession>
<organism evidence="2 3">
    <name type="scientific">Carnegiea gigantea</name>
    <dbReference type="NCBI Taxonomy" id="171969"/>
    <lineage>
        <taxon>Eukaryota</taxon>
        <taxon>Viridiplantae</taxon>
        <taxon>Streptophyta</taxon>
        <taxon>Embryophyta</taxon>
        <taxon>Tracheophyta</taxon>
        <taxon>Spermatophyta</taxon>
        <taxon>Magnoliopsida</taxon>
        <taxon>eudicotyledons</taxon>
        <taxon>Gunneridae</taxon>
        <taxon>Pentapetalae</taxon>
        <taxon>Caryophyllales</taxon>
        <taxon>Cactineae</taxon>
        <taxon>Cactaceae</taxon>
        <taxon>Cactoideae</taxon>
        <taxon>Echinocereeae</taxon>
        <taxon>Carnegiea</taxon>
    </lineage>
</organism>
<dbReference type="EMBL" id="JAKOGI010003726">
    <property type="protein sequence ID" value="KAJ8420207.1"/>
    <property type="molecule type" value="Genomic_DNA"/>
</dbReference>
<proteinExistence type="predicted"/>
<feature type="region of interest" description="Disordered" evidence="1">
    <location>
        <begin position="448"/>
        <end position="469"/>
    </location>
</feature>
<keyword evidence="3" id="KW-1185">Reference proteome</keyword>
<name>A0A9Q1GJ52_9CARY</name>
<sequence>MDGRPSLPPTGEGADAPVSLRGPSILCFLGTDKLTVGLFSRGTREGAGKKKLTWPSLDLHETNRKLGQHQTHNRSVLEWLSTLSDILKNQKAGRSEKEVRVVHRSSVAGSPKGLQTGFPSFQSGTSPQLDSRHRKRKSYFQYYSFDFFLMVVMKPVLFTIPNPDLLGGLLNRVNQAKCPGRAGPGKWLPGLPYGSERIWAPGNSSPSATISVTGGARPVCLGTDSTGPDDDLVGELIEAPSEDELCEECPEAELPEPDREEVLELEEATSASGLCHPANLEVRHIVSNGDLPRVRHFHLRAKNAGGGGVLAARPRGCARLKKGNNIGNLFRLPTLILSGGTSHHLAINKGRQTRELRVPTLYLGASLPLMDVPTRQARRRYNIQQIVLRKGINVYLRVHRSSTLPLTIAITLDLHFARLAMKLRFPDHFVHNTHPSLEGVPNSAVAASASTNEKHGYNTLKSSERGQGGREALLQRQVQVSLT</sequence>
<evidence type="ECO:0000313" key="3">
    <source>
        <dbReference type="Proteomes" id="UP001153076"/>
    </source>
</evidence>
<feature type="region of interest" description="Disordered" evidence="1">
    <location>
        <begin position="105"/>
        <end position="132"/>
    </location>
</feature>
<dbReference type="Proteomes" id="UP001153076">
    <property type="component" value="Unassembled WGS sequence"/>
</dbReference>
<protein>
    <submittedName>
        <fullName evidence="2">Uncharacterized protein</fullName>
    </submittedName>
</protein>
<comment type="caution">
    <text evidence="2">The sequence shown here is derived from an EMBL/GenBank/DDBJ whole genome shotgun (WGS) entry which is preliminary data.</text>
</comment>
<dbReference type="AlphaFoldDB" id="A0A9Q1GJ52"/>
<evidence type="ECO:0000313" key="2">
    <source>
        <dbReference type="EMBL" id="KAJ8420207.1"/>
    </source>
</evidence>